<keyword evidence="3" id="KW-1185">Reference proteome</keyword>
<feature type="compositionally biased region" description="Basic residues" evidence="1">
    <location>
        <begin position="1"/>
        <end position="12"/>
    </location>
</feature>
<feature type="compositionally biased region" description="Polar residues" evidence="1">
    <location>
        <begin position="69"/>
        <end position="82"/>
    </location>
</feature>
<reference evidence="2" key="1">
    <citation type="journal article" date="2020" name="Nat. Commun.">
        <title>Large-scale genome sequencing of mycorrhizal fungi provides insights into the early evolution of symbiotic traits.</title>
        <authorList>
            <person name="Miyauchi S."/>
            <person name="Kiss E."/>
            <person name="Kuo A."/>
            <person name="Drula E."/>
            <person name="Kohler A."/>
            <person name="Sanchez-Garcia M."/>
            <person name="Morin E."/>
            <person name="Andreopoulos B."/>
            <person name="Barry K.W."/>
            <person name="Bonito G."/>
            <person name="Buee M."/>
            <person name="Carver A."/>
            <person name="Chen C."/>
            <person name="Cichocki N."/>
            <person name="Clum A."/>
            <person name="Culley D."/>
            <person name="Crous P.W."/>
            <person name="Fauchery L."/>
            <person name="Girlanda M."/>
            <person name="Hayes R.D."/>
            <person name="Keri Z."/>
            <person name="LaButti K."/>
            <person name="Lipzen A."/>
            <person name="Lombard V."/>
            <person name="Magnuson J."/>
            <person name="Maillard F."/>
            <person name="Murat C."/>
            <person name="Nolan M."/>
            <person name="Ohm R.A."/>
            <person name="Pangilinan J."/>
            <person name="Pereira M.F."/>
            <person name="Perotto S."/>
            <person name="Peter M."/>
            <person name="Pfister S."/>
            <person name="Riley R."/>
            <person name="Sitrit Y."/>
            <person name="Stielow J.B."/>
            <person name="Szollosi G."/>
            <person name="Zifcakova L."/>
            <person name="Stursova M."/>
            <person name="Spatafora J.W."/>
            <person name="Tedersoo L."/>
            <person name="Vaario L.M."/>
            <person name="Yamada A."/>
            <person name="Yan M."/>
            <person name="Wang P."/>
            <person name="Xu J."/>
            <person name="Bruns T."/>
            <person name="Baldrian P."/>
            <person name="Vilgalys R."/>
            <person name="Dunand C."/>
            <person name="Henrissat B."/>
            <person name="Grigoriev I.V."/>
            <person name="Hibbett D."/>
            <person name="Nagy L.G."/>
            <person name="Martin F.M."/>
        </authorList>
    </citation>
    <scope>NUCLEOTIDE SEQUENCE</scope>
    <source>
        <strain evidence="2">UP504</strain>
    </source>
</reference>
<protein>
    <submittedName>
        <fullName evidence="2">Uncharacterized protein</fullName>
    </submittedName>
</protein>
<accession>A0A9P6ASL7</accession>
<feature type="compositionally biased region" description="Basic residues" evidence="1">
    <location>
        <begin position="49"/>
        <end position="61"/>
    </location>
</feature>
<dbReference type="Proteomes" id="UP000886523">
    <property type="component" value="Unassembled WGS sequence"/>
</dbReference>
<evidence type="ECO:0000313" key="2">
    <source>
        <dbReference type="EMBL" id="KAF9511182.1"/>
    </source>
</evidence>
<gene>
    <name evidence="2" type="ORF">BS47DRAFT_1364013</name>
</gene>
<dbReference type="EMBL" id="MU129004">
    <property type="protein sequence ID" value="KAF9511182.1"/>
    <property type="molecule type" value="Genomic_DNA"/>
</dbReference>
<comment type="caution">
    <text evidence="2">The sequence shown here is derived from an EMBL/GenBank/DDBJ whole genome shotgun (WGS) entry which is preliminary data.</text>
</comment>
<feature type="region of interest" description="Disordered" evidence="1">
    <location>
        <begin position="1"/>
        <end position="107"/>
    </location>
</feature>
<proteinExistence type="predicted"/>
<dbReference type="AlphaFoldDB" id="A0A9P6ASL7"/>
<organism evidence="2 3">
    <name type="scientific">Hydnum rufescens UP504</name>
    <dbReference type="NCBI Taxonomy" id="1448309"/>
    <lineage>
        <taxon>Eukaryota</taxon>
        <taxon>Fungi</taxon>
        <taxon>Dikarya</taxon>
        <taxon>Basidiomycota</taxon>
        <taxon>Agaricomycotina</taxon>
        <taxon>Agaricomycetes</taxon>
        <taxon>Cantharellales</taxon>
        <taxon>Hydnaceae</taxon>
        <taxon>Hydnum</taxon>
    </lineage>
</organism>
<sequence length="151" mass="17013">MTHPNKSLHLKSRTILNSNRYEPAEPNPTTPPANERPRNEHPPTNTRPTKTRPTKTRHTNTTRRQNPTIRQPSTGKQSSRQTKLSKPHTHFGGSFPSAKTHPTRDIAYHTPASAGTFYCVKSDPTNAQIRPRQNTDHAAPIPPILDFPQHI</sequence>
<name>A0A9P6ASL7_9AGAM</name>
<feature type="region of interest" description="Disordered" evidence="1">
    <location>
        <begin position="131"/>
        <end position="151"/>
    </location>
</feature>
<evidence type="ECO:0000256" key="1">
    <source>
        <dbReference type="SAM" id="MobiDB-lite"/>
    </source>
</evidence>
<evidence type="ECO:0000313" key="3">
    <source>
        <dbReference type="Proteomes" id="UP000886523"/>
    </source>
</evidence>